<feature type="region of interest" description="Disordered" evidence="6">
    <location>
        <begin position="1"/>
        <end position="24"/>
    </location>
</feature>
<gene>
    <name evidence="8" type="primary">rfbD</name>
    <name evidence="9" type="ORF">BG57_23575</name>
    <name evidence="8" type="ORF">GCM10010985_25450</name>
</gene>
<proteinExistence type="inferred from homology"/>
<dbReference type="InterPro" id="IPR015899">
    <property type="entry name" value="UDP-GalPyranose_mutase_C"/>
</dbReference>
<evidence type="ECO:0000256" key="4">
    <source>
        <dbReference type="ARBA" id="ARBA00022827"/>
    </source>
</evidence>
<reference evidence="11" key="3">
    <citation type="journal article" date="2019" name="Int. J. Syst. Evol. Microbiol.">
        <title>The Global Catalogue of Microorganisms (GCM) 10K type strain sequencing project: providing services to taxonomists for standard genome sequencing and annotation.</title>
        <authorList>
            <consortium name="The Broad Institute Genomics Platform"/>
            <consortium name="The Broad Institute Genome Sequencing Center for Infectious Disease"/>
            <person name="Wu L."/>
            <person name="Ma J."/>
        </authorList>
    </citation>
    <scope>NUCLEOTIDE SEQUENCE [LARGE SCALE GENOMIC DNA]</scope>
    <source>
        <strain evidence="11">CGMCC 1.11013</strain>
    </source>
</reference>
<evidence type="ECO:0000256" key="6">
    <source>
        <dbReference type="SAM" id="MobiDB-lite"/>
    </source>
</evidence>
<dbReference type="Pfam" id="PF13450">
    <property type="entry name" value="NAD_binding_8"/>
    <property type="match status" value="1"/>
</dbReference>
<dbReference type="eggNOG" id="COG0562">
    <property type="taxonomic scope" value="Bacteria"/>
</dbReference>
<dbReference type="GO" id="GO:0050660">
    <property type="term" value="F:flavin adenine dinucleotide binding"/>
    <property type="evidence" value="ECO:0007669"/>
    <property type="project" value="TreeGrafter"/>
</dbReference>
<comment type="cofactor">
    <cofactor evidence="1">
        <name>FAD</name>
        <dbReference type="ChEBI" id="CHEBI:57692"/>
    </cofactor>
</comment>
<evidence type="ECO:0000313" key="10">
    <source>
        <dbReference type="Proteomes" id="UP000027439"/>
    </source>
</evidence>
<evidence type="ECO:0000313" key="9">
    <source>
        <dbReference type="EMBL" id="KDR27217.1"/>
    </source>
</evidence>
<feature type="compositionally biased region" description="Polar residues" evidence="6">
    <location>
        <begin position="1"/>
        <end position="12"/>
    </location>
</feature>
<keyword evidence="3" id="KW-0285">Flavoprotein</keyword>
<accession>A0A069NGJ6</accession>
<dbReference type="Proteomes" id="UP000027439">
    <property type="component" value="Unassembled WGS sequence"/>
</dbReference>
<dbReference type="OrthoDB" id="5792777at2"/>
<evidence type="ECO:0000256" key="1">
    <source>
        <dbReference type="ARBA" id="ARBA00001974"/>
    </source>
</evidence>
<keyword evidence="5" id="KW-0413">Isomerase</keyword>
<dbReference type="Proteomes" id="UP000597138">
    <property type="component" value="Unassembled WGS sequence"/>
</dbReference>
<dbReference type="SUPFAM" id="SSF54373">
    <property type="entry name" value="FAD-linked reductases, C-terminal domain"/>
    <property type="match status" value="1"/>
</dbReference>
<dbReference type="EMBL" id="BMEG01000003">
    <property type="protein sequence ID" value="GGD69849.1"/>
    <property type="molecule type" value="Genomic_DNA"/>
</dbReference>
<dbReference type="FunFam" id="3.40.50.720:FF:000397">
    <property type="entry name" value="UDP-galactopyranose mutase"/>
    <property type="match status" value="1"/>
</dbReference>
<dbReference type="GO" id="GO:0005829">
    <property type="term" value="C:cytosol"/>
    <property type="evidence" value="ECO:0007669"/>
    <property type="project" value="TreeGrafter"/>
</dbReference>
<organism evidence="9 10">
    <name type="scientific">Caballeronia grimmiae</name>
    <dbReference type="NCBI Taxonomy" id="1071679"/>
    <lineage>
        <taxon>Bacteria</taxon>
        <taxon>Pseudomonadati</taxon>
        <taxon>Pseudomonadota</taxon>
        <taxon>Betaproteobacteria</taxon>
        <taxon>Burkholderiales</taxon>
        <taxon>Burkholderiaceae</taxon>
        <taxon>Caballeronia</taxon>
    </lineage>
</organism>
<evidence type="ECO:0000313" key="8">
    <source>
        <dbReference type="EMBL" id="GGD69849.1"/>
    </source>
</evidence>
<dbReference type="GO" id="GO:0008767">
    <property type="term" value="F:UDP-galactopyranose mutase activity"/>
    <property type="evidence" value="ECO:0007669"/>
    <property type="project" value="InterPro"/>
</dbReference>
<reference evidence="8" key="1">
    <citation type="journal article" date="2014" name="Int. J. Syst. Evol. Microbiol.">
        <title>Complete genome of a new Firmicutes species belonging to the dominant human colonic microbiota ('Ruminococcus bicirculans') reveals two chromosomes and a selective capacity to utilize plant glucans.</title>
        <authorList>
            <consortium name="NISC Comparative Sequencing Program"/>
            <person name="Wegmann U."/>
            <person name="Louis P."/>
            <person name="Goesmann A."/>
            <person name="Henrissat B."/>
            <person name="Duncan S.H."/>
            <person name="Flint H.J."/>
        </authorList>
    </citation>
    <scope>NUCLEOTIDE SEQUENCE</scope>
    <source>
        <strain evidence="8">CGMCC 1.11013</strain>
    </source>
</reference>
<dbReference type="EMBL" id="JFHE01000045">
    <property type="protein sequence ID" value="KDR27217.1"/>
    <property type="molecule type" value="Genomic_DNA"/>
</dbReference>
<name>A0A069NGJ6_9BURK</name>
<feature type="domain" description="UDP-galactopyranose mutase C-terminal" evidence="7">
    <location>
        <begin position="178"/>
        <end position="375"/>
    </location>
</feature>
<keyword evidence="4" id="KW-0274">FAD</keyword>
<reference evidence="8" key="4">
    <citation type="submission" date="2024-05" db="EMBL/GenBank/DDBJ databases">
        <authorList>
            <person name="Sun Q."/>
            <person name="Zhou Y."/>
        </authorList>
    </citation>
    <scope>NUCLEOTIDE SEQUENCE</scope>
    <source>
        <strain evidence="8">CGMCC 1.11013</strain>
    </source>
</reference>
<evidence type="ECO:0000256" key="2">
    <source>
        <dbReference type="ARBA" id="ARBA00009321"/>
    </source>
</evidence>
<evidence type="ECO:0000256" key="3">
    <source>
        <dbReference type="ARBA" id="ARBA00022630"/>
    </source>
</evidence>
<comment type="caution">
    <text evidence="9">The sequence shown here is derived from an EMBL/GenBank/DDBJ whole genome shotgun (WGS) entry which is preliminary data.</text>
</comment>
<evidence type="ECO:0000256" key="5">
    <source>
        <dbReference type="ARBA" id="ARBA00023235"/>
    </source>
</evidence>
<evidence type="ECO:0000259" key="7">
    <source>
        <dbReference type="Pfam" id="PF03275"/>
    </source>
</evidence>
<protein>
    <submittedName>
        <fullName evidence="9">UDP-galactopyranose mutase</fullName>
    </submittedName>
</protein>
<dbReference type="NCBIfam" id="TIGR00031">
    <property type="entry name" value="UDP-GALP_mutase"/>
    <property type="match status" value="1"/>
</dbReference>
<dbReference type="AlphaFoldDB" id="A0A069NGJ6"/>
<dbReference type="Pfam" id="PF03275">
    <property type="entry name" value="GLF"/>
    <property type="match status" value="1"/>
</dbReference>
<dbReference type="STRING" id="1071679.BG57_23575"/>
<dbReference type="Gene3D" id="3.40.50.720">
    <property type="entry name" value="NAD(P)-binding Rossmann-like Domain"/>
    <property type="match status" value="3"/>
</dbReference>
<dbReference type="SUPFAM" id="SSF51971">
    <property type="entry name" value="Nucleotide-binding domain"/>
    <property type="match status" value="1"/>
</dbReference>
<dbReference type="RefSeq" id="WP_081851000.1">
    <property type="nucleotide sequence ID" value="NZ_BMEG01000003.1"/>
</dbReference>
<comment type="similarity">
    <text evidence="2">Belongs to the UDP-galactopyranose/dTDP-fucopyranose mutase family.</text>
</comment>
<dbReference type="PANTHER" id="PTHR21197">
    <property type="entry name" value="UDP-GALACTOPYRANOSE MUTASE"/>
    <property type="match status" value="1"/>
</dbReference>
<dbReference type="PANTHER" id="PTHR21197:SF0">
    <property type="entry name" value="UDP-GALACTOPYRANOSE MUTASE"/>
    <property type="match status" value="1"/>
</dbReference>
<evidence type="ECO:0000313" key="11">
    <source>
        <dbReference type="Proteomes" id="UP000597138"/>
    </source>
</evidence>
<keyword evidence="11" id="KW-1185">Reference proteome</keyword>
<reference evidence="9 10" key="2">
    <citation type="submission" date="2014-03" db="EMBL/GenBank/DDBJ databases">
        <title>Draft Genome Sequences of Four Burkholderia Strains.</title>
        <authorList>
            <person name="Liu X.Y."/>
            <person name="Li C.X."/>
            <person name="Xu J.H."/>
        </authorList>
    </citation>
    <scope>NUCLEOTIDE SEQUENCE [LARGE SCALE GENOMIC DNA]</scope>
    <source>
        <strain evidence="9 10">R27</strain>
    </source>
</reference>
<sequence length="402" mass="46104">MRIIDTTANVPSNPGLGGHPLHPDAREDQRKGFDYLIVGAGFAGSVMAERLASEYGQRVLLIDRRAHIAGNAYDEYNAHGILIHRYGPHIFHTNARRVLDYLSRFTAWRPYRHRVLASVDGILVPMPINLSTLNRLYSINLSPQQAEAFLAARAEPIADIRTSEDVVVSKIGRELYEKFFRGYTRKQWGMDPSELDRSVTSRVPVRTTADDGYFNDEFQCMPLEGYTRMFQKMLAHPNIKVMLNTDYSEIRAEVGYRKLIYTGPIDEYFDHCLGKLPYRSLVFRHVTLDQKHFQPRAVVNYPAEQVPFTRITEYKYLTGQQHAKTSITYEYPSDEGDPYYPIPRPANAELFKRYEALAEAHPEVIFAGRLGSYRYYNMDQVVAQALSLVERIAATDGFVRFA</sequence>
<dbReference type="InterPro" id="IPR004379">
    <property type="entry name" value="UDP-GALP_mutase"/>
</dbReference>